<dbReference type="OrthoDB" id="250329at2759"/>
<feature type="repeat" description="Solcar" evidence="9">
    <location>
        <begin position="193"/>
        <end position="294"/>
    </location>
</feature>
<evidence type="ECO:0000256" key="3">
    <source>
        <dbReference type="ARBA" id="ARBA00022448"/>
    </source>
</evidence>
<dbReference type="HOGENOM" id="CLU_015166_3_0_1"/>
<dbReference type="Gene3D" id="1.50.40.10">
    <property type="entry name" value="Mitochondrial carrier domain"/>
    <property type="match status" value="2"/>
</dbReference>
<evidence type="ECO:0000256" key="7">
    <source>
        <dbReference type="ARBA" id="ARBA00022989"/>
    </source>
</evidence>
<dbReference type="eggNOG" id="KOG0768">
    <property type="taxonomic scope" value="Eukaryota"/>
</dbReference>
<organism evidence="12 13">
    <name type="scientific">Beauveria bassiana D1-5</name>
    <dbReference type="NCBI Taxonomy" id="1245745"/>
    <lineage>
        <taxon>Eukaryota</taxon>
        <taxon>Fungi</taxon>
        <taxon>Dikarya</taxon>
        <taxon>Ascomycota</taxon>
        <taxon>Pezizomycotina</taxon>
        <taxon>Sordariomycetes</taxon>
        <taxon>Hypocreomycetidae</taxon>
        <taxon>Hypocreales</taxon>
        <taxon>Cordycipitaceae</taxon>
        <taxon>Beauveria</taxon>
    </lineage>
</organism>
<keyword evidence="3 10" id="KW-0813">Transport</keyword>
<feature type="transmembrane region" description="Helical" evidence="11">
    <location>
        <begin position="45"/>
        <end position="70"/>
    </location>
</feature>
<evidence type="ECO:0000256" key="10">
    <source>
        <dbReference type="RuleBase" id="RU000488"/>
    </source>
</evidence>
<reference evidence="12 13" key="1">
    <citation type="submission" date="2012-10" db="EMBL/GenBank/DDBJ databases">
        <title>Genome sequencing and analysis of entomopathogenic fungi Beauveria bassiana D1-5.</title>
        <authorList>
            <person name="Li Q."/>
            <person name="Wang L."/>
            <person name="Zhang Z."/>
            <person name="Wang Q."/>
            <person name="Ren J."/>
            <person name="Wang M."/>
            <person name="Xu W."/>
            <person name="Wang J."/>
            <person name="Lu Y."/>
            <person name="Du Q."/>
            <person name="Sun Z."/>
        </authorList>
    </citation>
    <scope>NUCLEOTIDE SEQUENCE [LARGE SCALE GENOMIC DNA]</scope>
    <source>
        <strain evidence="12 13">D1-5</strain>
    </source>
</reference>
<comment type="similarity">
    <text evidence="2 10">Belongs to the mitochondrial carrier (TC 2.A.29) family.</text>
</comment>
<evidence type="ECO:0000256" key="6">
    <source>
        <dbReference type="ARBA" id="ARBA00022792"/>
    </source>
</evidence>
<keyword evidence="7 11" id="KW-1133">Transmembrane helix</keyword>
<evidence type="ECO:0000256" key="4">
    <source>
        <dbReference type="ARBA" id="ARBA00022692"/>
    </source>
</evidence>
<accession>A0A0A2VMA5</accession>
<keyword evidence="4 9" id="KW-0812">Transmembrane</keyword>
<evidence type="ECO:0000256" key="1">
    <source>
        <dbReference type="ARBA" id="ARBA00004141"/>
    </source>
</evidence>
<dbReference type="PANTHER" id="PTHR45667">
    <property type="entry name" value="S-ADENOSYLMETHIONINE MITOCHONDRIAL CARRIER PROTEIN"/>
    <property type="match status" value="1"/>
</dbReference>
<keyword evidence="8 9" id="KW-0472">Membrane</keyword>
<dbReference type="PROSITE" id="PS50920">
    <property type="entry name" value="SOLCAR"/>
    <property type="match status" value="3"/>
</dbReference>
<dbReference type="Pfam" id="PF00153">
    <property type="entry name" value="Mito_carr"/>
    <property type="match status" value="3"/>
</dbReference>
<dbReference type="InterPro" id="IPR018108">
    <property type="entry name" value="MCP_transmembrane"/>
</dbReference>
<evidence type="ECO:0000313" key="12">
    <source>
        <dbReference type="EMBL" id="KGQ08718.1"/>
    </source>
</evidence>
<dbReference type="AlphaFoldDB" id="A0A0A2VMA5"/>
<dbReference type="GO" id="GO:0016020">
    <property type="term" value="C:membrane"/>
    <property type="evidence" value="ECO:0007669"/>
    <property type="project" value="UniProtKB-SubCell"/>
</dbReference>
<feature type="transmembrane region" description="Helical" evidence="11">
    <location>
        <begin position="6"/>
        <end position="24"/>
    </location>
</feature>
<evidence type="ECO:0000256" key="9">
    <source>
        <dbReference type="PROSITE-ProRule" id="PRU00282"/>
    </source>
</evidence>
<comment type="caution">
    <text evidence="12">The sequence shown here is derived from an EMBL/GenBank/DDBJ whole genome shotgun (WGS) entry which is preliminary data.</text>
</comment>
<proteinExistence type="inferred from homology"/>
<evidence type="ECO:0000256" key="8">
    <source>
        <dbReference type="ARBA" id="ARBA00023136"/>
    </source>
</evidence>
<feature type="repeat" description="Solcar" evidence="9">
    <location>
        <begin position="87"/>
        <end position="176"/>
    </location>
</feature>
<dbReference type="STRING" id="1245745.A0A0A2VMA5"/>
<sequence>MDVYLAGAFAAFTVDMLIYPFDTLKTRRQSQDYLKSYTQGGKNNALALRGLYQGIGSVVLATLPAAGVFFSTYELGKTSISKLSLVPLPVVHSVASTMAEAASCLVLTPAELVKQHAQMMRSQGGENTGSTSLKAFRSLYEAGVGRRLFTGYTALLARNLPLTAMQFPIFEHLRSRLWATRPPPEPGHQRILETGAIAGSSAATAGAIAAFITTPSDVVKTRMMLLTGSTKDSDLVDQGRKNQMSPEQQPWRVARQVFAESGTRGLFRGGGLRSTWTAVGSGLYLGTYDAAKLWLTGGKDAAGGHKQYDMQQAMIAELGLAAVRD</sequence>
<keyword evidence="6" id="KW-0496">Mitochondrion</keyword>
<evidence type="ECO:0000256" key="11">
    <source>
        <dbReference type="SAM" id="Phobius"/>
    </source>
</evidence>
<evidence type="ECO:0000256" key="2">
    <source>
        <dbReference type="ARBA" id="ARBA00006375"/>
    </source>
</evidence>
<dbReference type="Proteomes" id="UP000030106">
    <property type="component" value="Unassembled WGS sequence"/>
</dbReference>
<keyword evidence="6" id="KW-0999">Mitochondrion inner membrane</keyword>
<protein>
    <submittedName>
        <fullName evidence="12">Putative carrier C12B10.09</fullName>
    </submittedName>
</protein>
<gene>
    <name evidence="12" type="ORF">BBAD15_g5936</name>
</gene>
<dbReference type="SUPFAM" id="SSF103506">
    <property type="entry name" value="Mitochondrial carrier"/>
    <property type="match status" value="1"/>
</dbReference>
<evidence type="ECO:0000256" key="5">
    <source>
        <dbReference type="ARBA" id="ARBA00022737"/>
    </source>
</evidence>
<dbReference type="InterPro" id="IPR023395">
    <property type="entry name" value="MCP_dom_sf"/>
</dbReference>
<name>A0A0A2VMA5_BEABA</name>
<feature type="repeat" description="Solcar" evidence="9">
    <location>
        <begin position="1"/>
        <end position="79"/>
    </location>
</feature>
<comment type="subcellular location">
    <subcellularLocation>
        <location evidence="1">Membrane</location>
        <topology evidence="1">Multi-pass membrane protein</topology>
    </subcellularLocation>
</comment>
<evidence type="ECO:0000313" key="13">
    <source>
        <dbReference type="Proteomes" id="UP000030106"/>
    </source>
</evidence>
<keyword evidence="5" id="KW-0677">Repeat</keyword>
<dbReference type="EMBL" id="ANFO01000554">
    <property type="protein sequence ID" value="KGQ08718.1"/>
    <property type="molecule type" value="Genomic_DNA"/>
</dbReference>